<dbReference type="Proteomes" id="UP000018439">
    <property type="component" value="Chromosome"/>
</dbReference>
<keyword evidence="2" id="KW-1185">Reference proteome</keyword>
<gene>
    <name evidence="1" type="ORF">Bcop_1144</name>
</gene>
<keyword evidence="1" id="KW-0378">Hydrolase</keyword>
<dbReference type="OrthoDB" id="1551452at2"/>
<dbReference type="GO" id="GO:0009036">
    <property type="term" value="F:type II site-specific deoxyribonuclease activity"/>
    <property type="evidence" value="ECO:0007669"/>
    <property type="project" value="UniProtKB-EC"/>
</dbReference>
<protein>
    <submittedName>
        <fullName evidence="1">Type II site-specific deoxyribonuclease</fullName>
        <ecNumber evidence="1">3.1.21.4</ecNumber>
    </submittedName>
</protein>
<evidence type="ECO:0000313" key="2">
    <source>
        <dbReference type="Proteomes" id="UP000018439"/>
    </source>
</evidence>
<reference evidence="1 2" key="1">
    <citation type="journal article" date="2011" name="Stand. Genomic Sci.">
        <title>Non-contiguous finished genome sequence of Bacteroides coprosuis type strain (PC139).</title>
        <authorList>
            <person name="Land M."/>
            <person name="Held B."/>
            <person name="Gronow S."/>
            <person name="Abt B."/>
            <person name="Lucas S."/>
            <person name="Del Rio T.G."/>
            <person name="Nolan M."/>
            <person name="Tice H."/>
            <person name="Cheng J.F."/>
            <person name="Pitluck S."/>
            <person name="Liolios K."/>
            <person name="Pagani I."/>
            <person name="Ivanova N."/>
            <person name="Mavromatis K."/>
            <person name="Mikhailova N."/>
            <person name="Pati A."/>
            <person name="Tapia R."/>
            <person name="Han C."/>
            <person name="Goodwin L."/>
            <person name="Chen A."/>
            <person name="Palaniappan K."/>
            <person name="Hauser L."/>
            <person name="Brambilla E.M."/>
            <person name="Rohde M."/>
            <person name="Goker M."/>
            <person name="Detter J.C."/>
            <person name="Woyke T."/>
            <person name="Bristow J."/>
            <person name="Eisen J.A."/>
            <person name="Markowitz V."/>
            <person name="Hugenholtz P."/>
            <person name="Kyrpides N.C."/>
            <person name="Klenk H.P."/>
            <person name="Lapidus A."/>
        </authorList>
    </citation>
    <scope>NUCLEOTIDE SEQUENCE</scope>
    <source>
        <strain evidence="1 2">DSM 18011</strain>
    </source>
</reference>
<dbReference type="EMBL" id="CM001167">
    <property type="protein sequence ID" value="EGJ71348.1"/>
    <property type="molecule type" value="Genomic_DNA"/>
</dbReference>
<evidence type="ECO:0000313" key="1">
    <source>
        <dbReference type="EMBL" id="EGJ71348.1"/>
    </source>
</evidence>
<accession>F3ZUA3</accession>
<name>F3ZUA3_9BACE</name>
<dbReference type="AlphaFoldDB" id="F3ZUA3"/>
<organism evidence="1 2">
    <name type="scientific">Bacteroides coprosuis DSM 18011</name>
    <dbReference type="NCBI Taxonomy" id="679937"/>
    <lineage>
        <taxon>Bacteria</taxon>
        <taxon>Pseudomonadati</taxon>
        <taxon>Bacteroidota</taxon>
        <taxon>Bacteroidia</taxon>
        <taxon>Bacteroidales</taxon>
        <taxon>Bacteroidaceae</taxon>
        <taxon>Bacteroides</taxon>
    </lineage>
</organism>
<dbReference type="EC" id="3.1.21.4" evidence="1"/>
<dbReference type="InterPro" id="IPR019062">
    <property type="entry name" value="Restrct_endonuc_II_HpaII"/>
</dbReference>
<dbReference type="HOGENOM" id="CLU_064503_1_0_10"/>
<proteinExistence type="predicted"/>
<sequence>MAFKANKSEWSELYVFLRLLTDGKLYLGNHRGEKSERSFWPISVIEREEHDGPRRYYIEEDKVRVEGKEDYIKLHRVALAVMADKVLDLIKSNNEEEIECPEDIEKFLDTAKILYLEPETQDRTDLKISFWSPHKIPTGFIIQSKLAPMRPLLDGGRSANLKLELTGARKFAQPEIENINALETNETVRDRMLLIQEMDGVLRYSDVADRVFRCNLSMIDLHFARILAEMVRTFHVEGKSRVYEVMNLIKKENPIKIKEDLIQKHRFYEYKMKQFLMAATCGMRPAKIFNGEDSAVEGMLVVGSEGQIIGYHKDERKAFEDFLYLNTRFIKGSQEKDKYGFLEREHGTYFFKLNVKIGLTKR</sequence>
<dbReference type="STRING" id="679937.Bcop_1144"/>
<dbReference type="eggNOG" id="ENOG502Z803">
    <property type="taxonomic scope" value="Bacteria"/>
</dbReference>
<dbReference type="Pfam" id="PF09561">
    <property type="entry name" value="RE_HpaII"/>
    <property type="match status" value="1"/>
</dbReference>